<evidence type="ECO:0000313" key="4">
    <source>
        <dbReference type="EMBL" id="TFF77688.1"/>
    </source>
</evidence>
<dbReference type="SUPFAM" id="SSF57997">
    <property type="entry name" value="Tropomyosin"/>
    <property type="match status" value="1"/>
</dbReference>
<evidence type="ECO:0000259" key="2">
    <source>
        <dbReference type="Pfam" id="PF11740"/>
    </source>
</evidence>
<comment type="caution">
    <text evidence="4">The sequence shown here is derived from an EMBL/GenBank/DDBJ whole genome shotgun (WGS) entry which is preliminary data.</text>
</comment>
<protein>
    <recommendedName>
        <fullName evidence="2">KfrA N-terminal DNA-binding domain-containing protein</fullName>
    </recommendedName>
</protein>
<evidence type="ECO:0000313" key="6">
    <source>
        <dbReference type="Proteomes" id="UP000297914"/>
    </source>
</evidence>
<dbReference type="EMBL" id="QORL01000032">
    <property type="protein sequence ID" value="TFF73680.1"/>
    <property type="molecule type" value="Genomic_DNA"/>
</dbReference>
<dbReference type="Pfam" id="PF11740">
    <property type="entry name" value="KfrA_N"/>
    <property type="match status" value="1"/>
</dbReference>
<feature type="domain" description="KfrA N-terminal DNA-binding" evidence="2">
    <location>
        <begin position="17"/>
        <end position="129"/>
    </location>
</feature>
<proteinExistence type="predicted"/>
<dbReference type="InterPro" id="IPR021104">
    <property type="entry name" value="KfrA_DNA-bd_N"/>
</dbReference>
<feature type="coiled-coil region" evidence="1">
    <location>
        <begin position="315"/>
        <end position="342"/>
    </location>
</feature>
<dbReference type="Proteomes" id="UP000297720">
    <property type="component" value="Unassembled WGS sequence"/>
</dbReference>
<reference evidence="4 6" key="1">
    <citation type="submission" date="2018-06" db="EMBL/GenBank/DDBJ databases">
        <title>Occurrence of a novel blaKPC-2- and qnrS2- harbouring IncP6 plasmid from Aeromonas taiwanensis isolates recovered from the river sediments.</title>
        <authorList>
            <person name="Zheng B."/>
            <person name="Yu X."/>
            <person name="Xiao Y."/>
        </authorList>
    </citation>
    <scope>NUCLEOTIDE SEQUENCE [LARGE SCALE GENOMIC DNA]</scope>
    <source>
        <strain evidence="3 5">1713</strain>
        <strain evidence="4 6">198</strain>
    </source>
</reference>
<dbReference type="AlphaFoldDB" id="A0A5F0K973"/>
<evidence type="ECO:0000256" key="1">
    <source>
        <dbReference type="SAM" id="Coils"/>
    </source>
</evidence>
<dbReference type="EMBL" id="QORK01000032">
    <property type="protein sequence ID" value="TFF77688.1"/>
    <property type="molecule type" value="Genomic_DNA"/>
</dbReference>
<dbReference type="Proteomes" id="UP000297914">
    <property type="component" value="Unassembled WGS sequence"/>
</dbReference>
<feature type="coiled-coil region" evidence="1">
    <location>
        <begin position="102"/>
        <end position="290"/>
    </location>
</feature>
<evidence type="ECO:0000313" key="3">
    <source>
        <dbReference type="EMBL" id="TFF73680.1"/>
    </source>
</evidence>
<sequence>MWSLLGTVMKTKVALQREDIWRAIEEVAATGHAPTYKLIIQRLGRGSNSQIGPVLREWQSANRPAPSSANVPSSVSAAGMEFIEQMWRISADCQQMDLVAERRRMDEQAKMSESAIEAIEAENALLVEQLDRQQALNDQVNAQNHELQNRLTELSDTHNSTKLEVARLTSALAIASENLLEARTQVDEAQAIARAANDEAKALKLEATRLQSGLNMSTEQRVELQRQLAESNATIGQLQSEVASSKSELLKVKDHSTAQENQLDATQEALRSCQRNCIELEHKILMLQNQLDGMNEVKIECNTLRQQLQTAAVTEQQMANKVNNLERDLLELTEQNDSSKQQYSYAQDELKAAKIVIIQQEAKLQTMNEMLSMLGGKDN</sequence>
<accession>A0A5F0K973</accession>
<organism evidence="4 6">
    <name type="scientific">Aeromonas taiwanensis</name>
    <dbReference type="NCBI Taxonomy" id="633417"/>
    <lineage>
        <taxon>Bacteria</taxon>
        <taxon>Pseudomonadati</taxon>
        <taxon>Pseudomonadota</taxon>
        <taxon>Gammaproteobacteria</taxon>
        <taxon>Aeromonadales</taxon>
        <taxon>Aeromonadaceae</taxon>
        <taxon>Aeromonas</taxon>
    </lineage>
</organism>
<evidence type="ECO:0000313" key="5">
    <source>
        <dbReference type="Proteomes" id="UP000297720"/>
    </source>
</evidence>
<gene>
    <name evidence="3" type="ORF">DRM93_14370</name>
    <name evidence="4" type="ORF">DRM94_14370</name>
</gene>
<keyword evidence="5" id="KW-1185">Reference proteome</keyword>
<name>A0A5F0K973_9GAMM</name>
<keyword evidence="1" id="KW-0175">Coiled coil</keyword>